<organism evidence="1 2">
    <name type="scientific">Pseudomonas fluorescens</name>
    <dbReference type="NCBI Taxonomy" id="294"/>
    <lineage>
        <taxon>Bacteria</taxon>
        <taxon>Pseudomonadati</taxon>
        <taxon>Pseudomonadota</taxon>
        <taxon>Gammaproteobacteria</taxon>
        <taxon>Pseudomonadales</taxon>
        <taxon>Pseudomonadaceae</taxon>
        <taxon>Pseudomonas</taxon>
    </lineage>
</organism>
<proteinExistence type="predicted"/>
<sequence>MYAELAFAIAFNDAAYGFATMQAKNKQLAFMSGIHDKSIQIKGSPALVIWFQGLTKYLKPRKAQPKV</sequence>
<evidence type="ECO:0000313" key="2">
    <source>
        <dbReference type="Proteomes" id="UP000325645"/>
    </source>
</evidence>
<accession>A0A5E7W5Q4</accession>
<name>A0A5E7W5Q4_PSEFL</name>
<dbReference type="EMBL" id="CABVJH010000003">
    <property type="protein sequence ID" value="VVQ30231.1"/>
    <property type="molecule type" value="Genomic_DNA"/>
</dbReference>
<dbReference type="AlphaFoldDB" id="A0A5E7W5Q4"/>
<evidence type="ECO:0000313" key="1">
    <source>
        <dbReference type="EMBL" id="VVQ30231.1"/>
    </source>
</evidence>
<reference evidence="1 2" key="1">
    <citation type="submission" date="2019-09" db="EMBL/GenBank/DDBJ databases">
        <authorList>
            <person name="Chandra G."/>
            <person name="Truman W A."/>
        </authorList>
    </citation>
    <scope>NUCLEOTIDE SEQUENCE [LARGE SCALE GENOMIC DNA]</scope>
    <source>
        <strain evidence="1">PS943</strain>
    </source>
</reference>
<dbReference type="Proteomes" id="UP000325645">
    <property type="component" value="Unassembled WGS sequence"/>
</dbReference>
<gene>
    <name evidence="1" type="ORF">PS943_01728</name>
</gene>
<protein>
    <submittedName>
        <fullName evidence="1">Uncharacterized protein</fullName>
    </submittedName>
</protein>